<keyword evidence="1" id="KW-0472">Membrane</keyword>
<dbReference type="Bgee" id="ENSORLG00000029023">
    <property type="expression patterns" value="Expressed in liver and 1 other cell type or tissue"/>
</dbReference>
<dbReference type="Proteomes" id="UP000001038">
    <property type="component" value="Chromosome 1"/>
</dbReference>
<dbReference type="InParanoid" id="A0A3B3I0H4"/>
<keyword evidence="4" id="KW-1185">Reference proteome</keyword>
<gene>
    <name evidence="3" type="primary">TMEM187</name>
    <name evidence="3" type="synonym">tmem187</name>
</gene>
<dbReference type="CTD" id="8269"/>
<keyword evidence="1" id="KW-1133">Transmembrane helix</keyword>
<dbReference type="PANTHER" id="PTHR15066:SF0">
    <property type="entry name" value="TRANSMEMBRANE PROTEIN 187"/>
    <property type="match status" value="1"/>
</dbReference>
<organism evidence="3 4">
    <name type="scientific">Oryzias latipes</name>
    <name type="common">Japanese rice fish</name>
    <name type="synonym">Japanese killifish</name>
    <dbReference type="NCBI Taxonomy" id="8090"/>
    <lineage>
        <taxon>Eukaryota</taxon>
        <taxon>Metazoa</taxon>
        <taxon>Chordata</taxon>
        <taxon>Craniata</taxon>
        <taxon>Vertebrata</taxon>
        <taxon>Euteleostomi</taxon>
        <taxon>Actinopterygii</taxon>
        <taxon>Neopterygii</taxon>
        <taxon>Teleostei</taxon>
        <taxon>Neoteleostei</taxon>
        <taxon>Acanthomorphata</taxon>
        <taxon>Ovalentaria</taxon>
        <taxon>Atherinomorphae</taxon>
        <taxon>Beloniformes</taxon>
        <taxon>Adrianichthyidae</taxon>
        <taxon>Oryziinae</taxon>
        <taxon>Oryzias</taxon>
    </lineage>
</organism>
<dbReference type="FunCoup" id="A0A3B3I0H4">
    <property type="interactions" value="172"/>
</dbReference>
<feature type="chain" id="PRO_5017481738" evidence="2">
    <location>
        <begin position="20"/>
        <end position="261"/>
    </location>
</feature>
<dbReference type="STRING" id="8090.ENSORLP00000037229"/>
<feature type="transmembrane region" description="Helical" evidence="1">
    <location>
        <begin position="82"/>
        <end position="99"/>
    </location>
</feature>
<dbReference type="PANTHER" id="PTHR15066">
    <property type="entry name" value="TRANSMEMBRANE PROTEIN 187"/>
    <property type="match status" value="1"/>
</dbReference>
<dbReference type="GeneID" id="101160388"/>
<reference evidence="3 4" key="1">
    <citation type="journal article" date="2007" name="Nature">
        <title>The medaka draft genome and insights into vertebrate genome evolution.</title>
        <authorList>
            <person name="Kasahara M."/>
            <person name="Naruse K."/>
            <person name="Sasaki S."/>
            <person name="Nakatani Y."/>
            <person name="Qu W."/>
            <person name="Ahsan B."/>
            <person name="Yamada T."/>
            <person name="Nagayasu Y."/>
            <person name="Doi K."/>
            <person name="Kasai Y."/>
            <person name="Jindo T."/>
            <person name="Kobayashi D."/>
            <person name="Shimada A."/>
            <person name="Toyoda A."/>
            <person name="Kuroki Y."/>
            <person name="Fujiyama A."/>
            <person name="Sasaki T."/>
            <person name="Shimizu A."/>
            <person name="Asakawa S."/>
            <person name="Shimizu N."/>
            <person name="Hashimoto S."/>
            <person name="Yang J."/>
            <person name="Lee Y."/>
            <person name="Matsushima K."/>
            <person name="Sugano S."/>
            <person name="Sakaizumi M."/>
            <person name="Narita T."/>
            <person name="Ohishi K."/>
            <person name="Haga S."/>
            <person name="Ohta F."/>
            <person name="Nomoto H."/>
            <person name="Nogata K."/>
            <person name="Morishita T."/>
            <person name="Endo T."/>
            <person name="Shin-I T."/>
            <person name="Takeda H."/>
            <person name="Morishita S."/>
            <person name="Kohara Y."/>
        </authorList>
    </citation>
    <scope>NUCLEOTIDE SEQUENCE [LARGE SCALE GENOMIC DNA]</scope>
    <source>
        <strain evidence="3 4">Hd-rR</strain>
    </source>
</reference>
<dbReference type="OrthoDB" id="5973769at2759"/>
<reference evidence="3" key="2">
    <citation type="submission" date="2025-08" db="UniProtKB">
        <authorList>
            <consortium name="Ensembl"/>
        </authorList>
    </citation>
    <scope>IDENTIFICATION</scope>
    <source>
        <strain evidence="3">Hd-rR</strain>
    </source>
</reference>
<dbReference type="Pfam" id="PF15100">
    <property type="entry name" value="TMEM187"/>
    <property type="match status" value="1"/>
</dbReference>
<keyword evidence="1" id="KW-0812">Transmembrane</keyword>
<accession>A0A3B3I0H4</accession>
<dbReference type="RefSeq" id="XP_004066153.1">
    <property type="nucleotide sequence ID" value="XM_004066105.4"/>
</dbReference>
<name>A0A3B3I0H4_ORYLA</name>
<evidence type="ECO:0000313" key="4">
    <source>
        <dbReference type="Proteomes" id="UP000001038"/>
    </source>
</evidence>
<protein>
    <submittedName>
        <fullName evidence="3">Transmembrane protein 187</fullName>
    </submittedName>
</protein>
<keyword evidence="2" id="KW-0732">Signal</keyword>
<evidence type="ECO:0000256" key="2">
    <source>
        <dbReference type="SAM" id="SignalP"/>
    </source>
</evidence>
<dbReference type="KEGG" id="ola:101160388"/>
<dbReference type="InterPro" id="IPR028066">
    <property type="entry name" value="TMEM187"/>
</dbReference>
<feature type="signal peptide" evidence="2">
    <location>
        <begin position="1"/>
        <end position="19"/>
    </location>
</feature>
<dbReference type="Ensembl" id="ENSORLT00000027429.1">
    <property type="protein sequence ID" value="ENSORLP00000037229.1"/>
    <property type="gene ID" value="ENSORLG00000029023.1"/>
</dbReference>
<feature type="transmembrane region" description="Helical" evidence="1">
    <location>
        <begin position="111"/>
        <end position="130"/>
    </location>
</feature>
<sequence>MRSALLHVVIPLVIITALSRTSLFSDVHVDLTYEHYAEQRLDYLPAFLAMPCNCLVNVGYILVGLYWLFWGGSIQETQESRYLREVFALMAICYAPVQWTRLATLQRAPAVLDQWVTLPIFAWVPVWIFYIEELPQRWRVWRAAALELCSVLSYGLALAHELGFEATLVCHVTFAVYKGVRLQVWHGDDRSRLHLLQAMVSCAGFVGLKLLDHRLSDLWLFQRLTGHFWSKVCDVLQFHYSFCFLTAVTRRAQKKTSKTTK</sequence>
<feature type="transmembrane region" description="Helical" evidence="1">
    <location>
        <begin position="43"/>
        <end position="70"/>
    </location>
</feature>
<dbReference type="GO" id="GO:0030133">
    <property type="term" value="C:transport vesicle"/>
    <property type="evidence" value="ECO:0000318"/>
    <property type="project" value="GO_Central"/>
</dbReference>
<reference evidence="3" key="3">
    <citation type="submission" date="2025-09" db="UniProtKB">
        <authorList>
            <consortium name="Ensembl"/>
        </authorList>
    </citation>
    <scope>IDENTIFICATION</scope>
    <source>
        <strain evidence="3">Hd-rR</strain>
    </source>
</reference>
<dbReference type="GeneTree" id="ENSGT00390000011272"/>
<dbReference type="AlphaFoldDB" id="A0A3B3I0H4"/>
<evidence type="ECO:0000256" key="1">
    <source>
        <dbReference type="SAM" id="Phobius"/>
    </source>
</evidence>
<evidence type="ECO:0000313" key="3">
    <source>
        <dbReference type="Ensembl" id="ENSORLP00000037229.1"/>
    </source>
</evidence>
<proteinExistence type="predicted"/>